<keyword evidence="3 6" id="KW-1133">Transmembrane helix</keyword>
<dbReference type="Gene3D" id="1.10.3730.20">
    <property type="match status" value="1"/>
</dbReference>
<keyword evidence="4 6" id="KW-0472">Membrane</keyword>
<accession>A0A507FI94</accession>
<evidence type="ECO:0000313" key="7">
    <source>
        <dbReference type="EMBL" id="TPX76129.1"/>
    </source>
</evidence>
<organism evidence="7 8">
    <name type="scientific">Chytriomyces confervae</name>
    <dbReference type="NCBI Taxonomy" id="246404"/>
    <lineage>
        <taxon>Eukaryota</taxon>
        <taxon>Fungi</taxon>
        <taxon>Fungi incertae sedis</taxon>
        <taxon>Chytridiomycota</taxon>
        <taxon>Chytridiomycota incertae sedis</taxon>
        <taxon>Chytridiomycetes</taxon>
        <taxon>Chytridiales</taxon>
        <taxon>Chytriomycetaceae</taxon>
        <taxon>Chytriomyces</taxon>
    </lineage>
</organism>
<dbReference type="SUPFAM" id="SSF103481">
    <property type="entry name" value="Multidrug resistance efflux transporter EmrE"/>
    <property type="match status" value="1"/>
</dbReference>
<feature type="transmembrane region" description="Helical" evidence="6">
    <location>
        <begin position="24"/>
        <end position="48"/>
    </location>
</feature>
<dbReference type="GO" id="GO:0016020">
    <property type="term" value="C:membrane"/>
    <property type="evidence" value="ECO:0007669"/>
    <property type="project" value="UniProtKB-SubCell"/>
</dbReference>
<dbReference type="AlphaFoldDB" id="A0A507FI94"/>
<feature type="region of interest" description="Disordered" evidence="5">
    <location>
        <begin position="349"/>
        <end position="383"/>
    </location>
</feature>
<evidence type="ECO:0000256" key="5">
    <source>
        <dbReference type="SAM" id="MobiDB-lite"/>
    </source>
</evidence>
<feature type="transmembrane region" description="Helical" evidence="6">
    <location>
        <begin position="230"/>
        <end position="249"/>
    </location>
</feature>
<evidence type="ECO:0000313" key="8">
    <source>
        <dbReference type="Proteomes" id="UP000320333"/>
    </source>
</evidence>
<keyword evidence="8" id="KW-1185">Reference proteome</keyword>
<keyword evidence="2 6" id="KW-0812">Transmembrane</keyword>
<comment type="caution">
    <text evidence="7">The sequence shown here is derived from an EMBL/GenBank/DDBJ whole genome shotgun (WGS) entry which is preliminary data.</text>
</comment>
<feature type="transmembrane region" description="Helical" evidence="6">
    <location>
        <begin position="190"/>
        <end position="210"/>
    </location>
</feature>
<dbReference type="PANTHER" id="PTHR12570">
    <property type="match status" value="1"/>
</dbReference>
<feature type="transmembrane region" description="Helical" evidence="6">
    <location>
        <begin position="159"/>
        <end position="178"/>
    </location>
</feature>
<feature type="transmembrane region" description="Helical" evidence="6">
    <location>
        <begin position="99"/>
        <end position="121"/>
    </location>
</feature>
<reference evidence="7 8" key="1">
    <citation type="journal article" date="2019" name="Sci. Rep.">
        <title>Comparative genomics of chytrid fungi reveal insights into the obligate biotrophic and pathogenic lifestyle of Synchytrium endobioticum.</title>
        <authorList>
            <person name="van de Vossenberg B.T.L.H."/>
            <person name="Warris S."/>
            <person name="Nguyen H.D.T."/>
            <person name="van Gent-Pelzer M.P.E."/>
            <person name="Joly D.L."/>
            <person name="van de Geest H.C."/>
            <person name="Bonants P.J.M."/>
            <person name="Smith D.S."/>
            <person name="Levesque C.A."/>
            <person name="van der Lee T.A.J."/>
        </authorList>
    </citation>
    <scope>NUCLEOTIDE SEQUENCE [LARGE SCALE GENOMIC DNA]</scope>
    <source>
        <strain evidence="7 8">CBS 675.73</strain>
    </source>
</reference>
<comment type="subcellular location">
    <subcellularLocation>
        <location evidence="1">Membrane</location>
        <topology evidence="1">Multi-pass membrane protein</topology>
    </subcellularLocation>
</comment>
<evidence type="ECO:0008006" key="9">
    <source>
        <dbReference type="Google" id="ProtNLM"/>
    </source>
</evidence>
<protein>
    <recommendedName>
        <fullName evidence="9">Magnesium transporter</fullName>
    </recommendedName>
</protein>
<proteinExistence type="predicted"/>
<feature type="transmembrane region" description="Helical" evidence="6">
    <location>
        <begin position="128"/>
        <end position="147"/>
    </location>
</feature>
<evidence type="ECO:0000256" key="3">
    <source>
        <dbReference type="ARBA" id="ARBA00022989"/>
    </source>
</evidence>
<sequence length="406" mass="44282">MTSGSSSANSSAATDPSHPPAAAAAWQSAVGISLALASNAFIGASVVFRKRGLVDLASSGHDIASGSNAYLRNVYWWLGMLLLAIGEVSNFGAYAFSPAILVTPLGTLSVVVSAVLANYFLKERLTTLGKLGCALCILGVVMIVTHAPTAQTTATVPEFIYHAFQPVFIGAMLAVLIYYAEPRYARTNPFVYVAMSSCGGSYLVLSAQGVGSSIVTTVRDFPENNQFLQWPMYPLILFMVLTIVFQITYLNKAMAAYSTAIIYPIHYVCFTGMTILSTAFLFREFPVTSLDSGASIVEGFLVLVAGVMLLYMSNLEELNKIEAENVKIQAVDTEVTDLDTVLVDRENRESVRRSLSQSNDARSRSSFQQHRQRRRSSHLNEENGAFLVNRDAVWAEKEQLPQYQKS</sequence>
<name>A0A507FI94_9FUNG</name>
<evidence type="ECO:0000256" key="4">
    <source>
        <dbReference type="ARBA" id="ARBA00023136"/>
    </source>
</evidence>
<evidence type="ECO:0000256" key="1">
    <source>
        <dbReference type="ARBA" id="ARBA00004141"/>
    </source>
</evidence>
<dbReference type="InterPro" id="IPR008521">
    <property type="entry name" value="Mg_trans_NIPA"/>
</dbReference>
<dbReference type="PANTHER" id="PTHR12570:SF92">
    <property type="entry name" value="SPICHTHYIN, ISOFORM B"/>
    <property type="match status" value="1"/>
</dbReference>
<feature type="transmembrane region" description="Helical" evidence="6">
    <location>
        <begin position="261"/>
        <end position="282"/>
    </location>
</feature>
<dbReference type="OrthoDB" id="6428174at2759"/>
<dbReference type="Pfam" id="PF05653">
    <property type="entry name" value="Mg_trans_NIPA"/>
    <property type="match status" value="1"/>
</dbReference>
<dbReference type="GO" id="GO:0015095">
    <property type="term" value="F:magnesium ion transmembrane transporter activity"/>
    <property type="evidence" value="ECO:0007669"/>
    <property type="project" value="InterPro"/>
</dbReference>
<dbReference type="InterPro" id="IPR037185">
    <property type="entry name" value="EmrE-like"/>
</dbReference>
<evidence type="ECO:0000256" key="6">
    <source>
        <dbReference type="SAM" id="Phobius"/>
    </source>
</evidence>
<feature type="transmembrane region" description="Helical" evidence="6">
    <location>
        <begin position="74"/>
        <end position="93"/>
    </location>
</feature>
<dbReference type="EMBL" id="QEAP01000056">
    <property type="protein sequence ID" value="TPX76129.1"/>
    <property type="molecule type" value="Genomic_DNA"/>
</dbReference>
<gene>
    <name evidence="7" type="ORF">CcCBS67573_g02581</name>
</gene>
<feature type="transmembrane region" description="Helical" evidence="6">
    <location>
        <begin position="294"/>
        <end position="312"/>
    </location>
</feature>
<dbReference type="Proteomes" id="UP000320333">
    <property type="component" value="Unassembled WGS sequence"/>
</dbReference>
<evidence type="ECO:0000256" key="2">
    <source>
        <dbReference type="ARBA" id="ARBA00022692"/>
    </source>
</evidence>